<accession>A0A368BTP7</accession>
<dbReference type="PANTHER" id="PTHR16128">
    <property type="entry name" value="FAD/NAD(P)-BINDING OXIDOREDUCTASE FAMILY PROTEIN"/>
    <property type="match status" value="1"/>
</dbReference>
<dbReference type="Pfam" id="PF13450">
    <property type="entry name" value="NAD_binding_8"/>
    <property type="match status" value="1"/>
</dbReference>
<name>A0A368BTP7_9GAMM</name>
<dbReference type="PANTHER" id="PTHR16128:SF5">
    <property type="entry name" value="FAD_NAD(P)-BINDING OXIDOREDUCTASE FAMILY PROTEIN"/>
    <property type="match status" value="1"/>
</dbReference>
<evidence type="ECO:0000313" key="2">
    <source>
        <dbReference type="Proteomes" id="UP000253307"/>
    </source>
</evidence>
<dbReference type="Gene3D" id="3.90.660.10">
    <property type="match status" value="1"/>
</dbReference>
<dbReference type="InterPro" id="IPR036188">
    <property type="entry name" value="FAD/NAD-bd_sf"/>
</dbReference>
<dbReference type="AlphaFoldDB" id="A0A368BTP7"/>
<dbReference type="Gene3D" id="3.50.50.60">
    <property type="entry name" value="FAD/NAD(P)-binding domain"/>
    <property type="match status" value="1"/>
</dbReference>
<proteinExistence type="predicted"/>
<evidence type="ECO:0008006" key="3">
    <source>
        <dbReference type="Google" id="ProtNLM"/>
    </source>
</evidence>
<dbReference type="EMBL" id="QOPE01000022">
    <property type="protein sequence ID" value="RCL40663.1"/>
    <property type="molecule type" value="Genomic_DNA"/>
</dbReference>
<sequence>MSATILIGSGISASAFSHHFKGDVEIYEKASRVGGRLCARNYKEFIIQFGAQYATSSNSIFNDYLSKTGAKNFTASIYIEEKNTYEEKNIWTHEKGMQFIADYGFLNRKISFNSEVIKINQKNNKIHFSDGTIVDYNKLILSIPHPQALNLLGELDYECSFEPCLAIGLCLEKESSFELNAIKPNNKAISWIASSRLFNKQIPESVLIHLSPKSSKEMYDENKETIINFATEEIHNFTSSNLNIIHADIFKWKYALTNKKMNQERYIKYSDSIYLIGDWINGPRIENAFLSGYSLAMDLNR</sequence>
<evidence type="ECO:0000313" key="1">
    <source>
        <dbReference type="EMBL" id="RCL40663.1"/>
    </source>
</evidence>
<gene>
    <name evidence="1" type="ORF">DBW96_03135</name>
</gene>
<protein>
    <recommendedName>
        <fullName evidence="3">Amine oxidase domain-containing protein</fullName>
    </recommendedName>
</protein>
<dbReference type="SUPFAM" id="SSF51905">
    <property type="entry name" value="FAD/NAD(P)-binding domain"/>
    <property type="match status" value="1"/>
</dbReference>
<organism evidence="1 2">
    <name type="scientific">SAR86 cluster bacterium</name>
    <dbReference type="NCBI Taxonomy" id="2030880"/>
    <lineage>
        <taxon>Bacteria</taxon>
        <taxon>Pseudomonadati</taxon>
        <taxon>Pseudomonadota</taxon>
        <taxon>Gammaproteobacteria</taxon>
        <taxon>SAR86 cluster</taxon>
    </lineage>
</organism>
<comment type="caution">
    <text evidence="1">The sequence shown here is derived from an EMBL/GenBank/DDBJ whole genome shotgun (WGS) entry which is preliminary data.</text>
</comment>
<dbReference type="Proteomes" id="UP000253307">
    <property type="component" value="Unassembled WGS sequence"/>
</dbReference>
<reference evidence="1 2" key="1">
    <citation type="journal article" date="2018" name="Microbiome">
        <title>Fine metagenomic profile of the Mediterranean stratified and mixed water columns revealed by assembly and recruitment.</title>
        <authorList>
            <person name="Haro-Moreno J.M."/>
            <person name="Lopez-Perez M."/>
            <person name="De La Torre J.R."/>
            <person name="Picazo A."/>
            <person name="Camacho A."/>
            <person name="Rodriguez-Valera F."/>
        </authorList>
    </citation>
    <scope>NUCLEOTIDE SEQUENCE [LARGE SCALE GENOMIC DNA]</scope>
    <source>
        <strain evidence="1">MED-G82</strain>
    </source>
</reference>